<accession>A0ABM7ILR2</accession>
<dbReference type="Proteomes" id="UP000465609">
    <property type="component" value="Chromosome"/>
</dbReference>
<gene>
    <name evidence="1" type="ORF">MAUB_56010</name>
</gene>
<reference evidence="1 2" key="1">
    <citation type="journal article" date="2019" name="Emerg. Microbes Infect.">
        <title>Comprehensive subspecies identification of 175 nontuberculous mycobacteria species based on 7547 genomic profiles.</title>
        <authorList>
            <person name="Matsumoto Y."/>
            <person name="Kinjo T."/>
            <person name="Motooka D."/>
            <person name="Nabeya D."/>
            <person name="Jung N."/>
            <person name="Uechi K."/>
            <person name="Horii T."/>
            <person name="Iida T."/>
            <person name="Fujita J."/>
            <person name="Nakamura S."/>
        </authorList>
    </citation>
    <scope>NUCLEOTIDE SEQUENCE [LARGE SCALE GENOMIC DNA]</scope>
    <source>
        <strain evidence="1 2">JCM 15296</strain>
    </source>
</reference>
<evidence type="ECO:0000313" key="2">
    <source>
        <dbReference type="Proteomes" id="UP000465609"/>
    </source>
</evidence>
<proteinExistence type="predicted"/>
<protein>
    <submittedName>
        <fullName evidence="1">Uncharacterized protein</fullName>
    </submittedName>
</protein>
<name>A0ABM7ILR2_9MYCO</name>
<sequence>METGRFRRIGHHPASEAAAVSWQAGYIQPDQVAAAVIAFDTLAKAAGADVQIGAPIGRLGDSMGQRRIPRIGASPLHRYATQWAQPLGR</sequence>
<organism evidence="1 2">
    <name type="scientific">Mycolicibacterium aubagnense</name>
    <dbReference type="NCBI Taxonomy" id="319707"/>
    <lineage>
        <taxon>Bacteria</taxon>
        <taxon>Bacillati</taxon>
        <taxon>Actinomycetota</taxon>
        <taxon>Actinomycetes</taxon>
        <taxon>Mycobacteriales</taxon>
        <taxon>Mycobacteriaceae</taxon>
        <taxon>Mycolicibacterium</taxon>
    </lineage>
</organism>
<keyword evidence="2" id="KW-1185">Reference proteome</keyword>
<evidence type="ECO:0000313" key="1">
    <source>
        <dbReference type="EMBL" id="BBX87728.1"/>
    </source>
</evidence>
<dbReference type="EMBL" id="AP022577">
    <property type="protein sequence ID" value="BBX87728.1"/>
    <property type="molecule type" value="Genomic_DNA"/>
</dbReference>